<feature type="non-terminal residue" evidence="1">
    <location>
        <position position="1"/>
    </location>
</feature>
<name>A0A383AQ87_9ZZZZ</name>
<accession>A0A383AQ87</accession>
<proteinExistence type="predicted"/>
<organism evidence="1">
    <name type="scientific">marine metagenome</name>
    <dbReference type="NCBI Taxonomy" id="408172"/>
    <lineage>
        <taxon>unclassified sequences</taxon>
        <taxon>metagenomes</taxon>
        <taxon>ecological metagenomes</taxon>
    </lineage>
</organism>
<protein>
    <submittedName>
        <fullName evidence="1">Uncharacterized protein</fullName>
    </submittedName>
</protein>
<reference evidence="1" key="1">
    <citation type="submission" date="2018-05" db="EMBL/GenBank/DDBJ databases">
        <authorList>
            <person name="Lanie J.A."/>
            <person name="Ng W.-L."/>
            <person name="Kazmierczak K.M."/>
            <person name="Andrzejewski T.M."/>
            <person name="Davidsen T.M."/>
            <person name="Wayne K.J."/>
            <person name="Tettelin H."/>
            <person name="Glass J.I."/>
            <person name="Rusch D."/>
            <person name="Podicherti R."/>
            <person name="Tsui H.-C.T."/>
            <person name="Winkler M.E."/>
        </authorList>
    </citation>
    <scope>NUCLEOTIDE SEQUENCE</scope>
</reference>
<dbReference type="AlphaFoldDB" id="A0A383AQ87"/>
<sequence>QMLEGLAADWGIDPPFAQWQNTRF</sequence>
<gene>
    <name evidence="1" type="ORF">METZ01_LOCUS462708</name>
</gene>
<dbReference type="EMBL" id="UINC01193988">
    <property type="protein sequence ID" value="SVE09854.1"/>
    <property type="molecule type" value="Genomic_DNA"/>
</dbReference>
<evidence type="ECO:0000313" key="1">
    <source>
        <dbReference type="EMBL" id="SVE09854.1"/>
    </source>
</evidence>